<evidence type="ECO:0000256" key="7">
    <source>
        <dbReference type="ARBA" id="ARBA00023141"/>
    </source>
</evidence>
<evidence type="ECO:0000256" key="3">
    <source>
        <dbReference type="ARBA" id="ARBA00012572"/>
    </source>
</evidence>
<comment type="pathway">
    <text evidence="2 9">Amino-acid biosynthesis; L-tryptophan biosynthesis; L-tryptophan from chorismate: step 3/5.</text>
</comment>
<dbReference type="Gene3D" id="3.20.20.70">
    <property type="entry name" value="Aldolase class I"/>
    <property type="match status" value="1"/>
</dbReference>
<evidence type="ECO:0000313" key="11">
    <source>
        <dbReference type="EMBL" id="SDF83815.1"/>
    </source>
</evidence>
<gene>
    <name evidence="9" type="primary">trpF</name>
    <name evidence="11" type="ORF">SAMN05216557_106142</name>
</gene>
<name>A0A1G7PBZ2_9SPHN</name>
<evidence type="ECO:0000256" key="2">
    <source>
        <dbReference type="ARBA" id="ARBA00004664"/>
    </source>
</evidence>
<dbReference type="GO" id="GO:0000162">
    <property type="term" value="P:L-tryptophan biosynthetic process"/>
    <property type="evidence" value="ECO:0007669"/>
    <property type="project" value="UniProtKB-UniRule"/>
</dbReference>
<dbReference type="PANTHER" id="PTHR42894:SF1">
    <property type="entry name" value="N-(5'-PHOSPHORIBOSYL)ANTHRANILATE ISOMERASE"/>
    <property type="match status" value="1"/>
</dbReference>
<comment type="similarity">
    <text evidence="9">Belongs to the TrpF family.</text>
</comment>
<evidence type="ECO:0000256" key="8">
    <source>
        <dbReference type="ARBA" id="ARBA00023235"/>
    </source>
</evidence>
<dbReference type="InterPro" id="IPR011060">
    <property type="entry name" value="RibuloseP-bd_barrel"/>
</dbReference>
<dbReference type="PANTHER" id="PTHR42894">
    <property type="entry name" value="N-(5'-PHOSPHORIBOSYL)ANTHRANILATE ISOMERASE"/>
    <property type="match status" value="1"/>
</dbReference>
<proteinExistence type="inferred from homology"/>
<dbReference type="HAMAP" id="MF_00135">
    <property type="entry name" value="PRAI"/>
    <property type="match status" value="1"/>
</dbReference>
<dbReference type="SUPFAM" id="SSF51366">
    <property type="entry name" value="Ribulose-phoshate binding barrel"/>
    <property type="match status" value="1"/>
</dbReference>
<keyword evidence="5 9" id="KW-0028">Amino-acid biosynthesis</keyword>
<dbReference type="CDD" id="cd00405">
    <property type="entry name" value="PRAI"/>
    <property type="match status" value="1"/>
</dbReference>
<keyword evidence="7 9" id="KW-0057">Aromatic amino acid biosynthesis</keyword>
<dbReference type="Pfam" id="PF00697">
    <property type="entry name" value="PRAI"/>
    <property type="match status" value="1"/>
</dbReference>
<dbReference type="EC" id="5.3.1.24" evidence="3 9"/>
<evidence type="ECO:0000256" key="6">
    <source>
        <dbReference type="ARBA" id="ARBA00022822"/>
    </source>
</evidence>
<keyword evidence="12" id="KW-1185">Reference proteome</keyword>
<reference evidence="11 12" key="1">
    <citation type="submission" date="2016-10" db="EMBL/GenBank/DDBJ databases">
        <authorList>
            <person name="Varghese N."/>
            <person name="Submissions S."/>
        </authorList>
    </citation>
    <scope>NUCLEOTIDE SEQUENCE [LARGE SCALE GENOMIC DNA]</scope>
    <source>
        <strain evidence="11 12">S7-754</strain>
    </source>
</reference>
<feature type="domain" description="N-(5'phosphoribosyl) anthranilate isomerase (PRAI)" evidence="10">
    <location>
        <begin position="17"/>
        <end position="219"/>
    </location>
</feature>
<dbReference type="Proteomes" id="UP000323502">
    <property type="component" value="Unassembled WGS sequence"/>
</dbReference>
<keyword evidence="6 9" id="KW-0822">Tryptophan biosynthesis</keyword>
<evidence type="ECO:0000313" key="12">
    <source>
        <dbReference type="Proteomes" id="UP000323502"/>
    </source>
</evidence>
<protein>
    <recommendedName>
        <fullName evidence="4 9">N-(5'-phosphoribosyl)anthranilate isomerase</fullName>
        <shortName evidence="9">PRAI</shortName>
        <ecNumber evidence="3 9">5.3.1.24</ecNumber>
    </recommendedName>
</protein>
<sequence length="224" mass="23386">MPPPAPSRLLSDVPVTAKICGLTTLETLDAALSGGASHVGFVFFPASPRHLTLETATGLAGRVPTHVQRVGVFVDPEDALVEAAVKAGRLDAIQLHKTPPARVAAIRATFGRDVWAAVAVKTGADLAQAAHYAGTATRLLYDAKTPETAELPGGMGLRFDWRLLEGFRHPLPWALSGGLDAGNVTEAVRRTSATLVDVSSGVESAPGVKDKGRVLAFLKAVQSL</sequence>
<evidence type="ECO:0000256" key="9">
    <source>
        <dbReference type="HAMAP-Rule" id="MF_00135"/>
    </source>
</evidence>
<dbReference type="EMBL" id="FNBI01000006">
    <property type="protein sequence ID" value="SDF83815.1"/>
    <property type="molecule type" value="Genomic_DNA"/>
</dbReference>
<accession>A0A1G7PBZ2</accession>
<evidence type="ECO:0000256" key="5">
    <source>
        <dbReference type="ARBA" id="ARBA00022605"/>
    </source>
</evidence>
<organism evidence="11 12">
    <name type="scientific">Sphingomonas carotinifaciens</name>
    <dbReference type="NCBI Taxonomy" id="1166323"/>
    <lineage>
        <taxon>Bacteria</taxon>
        <taxon>Pseudomonadati</taxon>
        <taxon>Pseudomonadota</taxon>
        <taxon>Alphaproteobacteria</taxon>
        <taxon>Sphingomonadales</taxon>
        <taxon>Sphingomonadaceae</taxon>
        <taxon>Sphingomonas</taxon>
    </lineage>
</organism>
<dbReference type="InterPro" id="IPR013785">
    <property type="entry name" value="Aldolase_TIM"/>
</dbReference>
<dbReference type="InterPro" id="IPR044643">
    <property type="entry name" value="TrpF_fam"/>
</dbReference>
<comment type="catalytic activity">
    <reaction evidence="1 9">
        <text>N-(5-phospho-beta-D-ribosyl)anthranilate = 1-(2-carboxyphenylamino)-1-deoxy-D-ribulose 5-phosphate</text>
        <dbReference type="Rhea" id="RHEA:21540"/>
        <dbReference type="ChEBI" id="CHEBI:18277"/>
        <dbReference type="ChEBI" id="CHEBI:58613"/>
        <dbReference type="EC" id="5.3.1.24"/>
    </reaction>
</comment>
<dbReference type="UniPathway" id="UPA00035">
    <property type="reaction ID" value="UER00042"/>
</dbReference>
<evidence type="ECO:0000259" key="10">
    <source>
        <dbReference type="Pfam" id="PF00697"/>
    </source>
</evidence>
<dbReference type="GO" id="GO:0004640">
    <property type="term" value="F:phosphoribosylanthranilate isomerase activity"/>
    <property type="evidence" value="ECO:0007669"/>
    <property type="project" value="UniProtKB-UniRule"/>
</dbReference>
<evidence type="ECO:0000256" key="1">
    <source>
        <dbReference type="ARBA" id="ARBA00001164"/>
    </source>
</evidence>
<evidence type="ECO:0000256" key="4">
    <source>
        <dbReference type="ARBA" id="ARBA00022272"/>
    </source>
</evidence>
<dbReference type="NCBIfam" id="NF002295">
    <property type="entry name" value="PRK01222.1-1"/>
    <property type="match status" value="1"/>
</dbReference>
<dbReference type="InterPro" id="IPR001240">
    <property type="entry name" value="PRAI_dom"/>
</dbReference>
<keyword evidence="8 9" id="KW-0413">Isomerase</keyword>
<dbReference type="AlphaFoldDB" id="A0A1G7PBZ2"/>